<keyword evidence="2" id="KW-1185">Reference proteome</keyword>
<comment type="caution">
    <text evidence="1">The sequence shown here is derived from an EMBL/GenBank/DDBJ whole genome shotgun (WGS) entry which is preliminary data.</text>
</comment>
<protein>
    <submittedName>
        <fullName evidence="1">Uncharacterized protein</fullName>
    </submittedName>
</protein>
<sequence>MAFGFTHRPLYAVHYVLLQRLYIRTSSSQSTSVRNARAPSKGHENIETLHETPWRNERTKGKIRDSLKSRCRLELRTVGIAFVAAREKTLKITTFLHISVPRDRERERERERRETFARRSHALKAEVLARGSRDRKRKRATPGRPLHCRLCLMYGL</sequence>
<dbReference type="Proteomes" id="UP001627154">
    <property type="component" value="Unassembled WGS sequence"/>
</dbReference>
<accession>A0ABD2W6Q6</accession>
<name>A0ABD2W6Q6_9HYME</name>
<proteinExistence type="predicted"/>
<dbReference type="EMBL" id="JBJJXI010000128">
    <property type="protein sequence ID" value="KAL3388777.1"/>
    <property type="molecule type" value="Genomic_DNA"/>
</dbReference>
<evidence type="ECO:0000313" key="2">
    <source>
        <dbReference type="Proteomes" id="UP001627154"/>
    </source>
</evidence>
<organism evidence="1 2">
    <name type="scientific">Trichogramma kaykai</name>
    <dbReference type="NCBI Taxonomy" id="54128"/>
    <lineage>
        <taxon>Eukaryota</taxon>
        <taxon>Metazoa</taxon>
        <taxon>Ecdysozoa</taxon>
        <taxon>Arthropoda</taxon>
        <taxon>Hexapoda</taxon>
        <taxon>Insecta</taxon>
        <taxon>Pterygota</taxon>
        <taxon>Neoptera</taxon>
        <taxon>Endopterygota</taxon>
        <taxon>Hymenoptera</taxon>
        <taxon>Apocrita</taxon>
        <taxon>Proctotrupomorpha</taxon>
        <taxon>Chalcidoidea</taxon>
        <taxon>Trichogrammatidae</taxon>
        <taxon>Trichogramma</taxon>
    </lineage>
</organism>
<dbReference type="AlphaFoldDB" id="A0ABD2W6Q6"/>
<evidence type="ECO:0000313" key="1">
    <source>
        <dbReference type="EMBL" id="KAL3388777.1"/>
    </source>
</evidence>
<reference evidence="1 2" key="1">
    <citation type="journal article" date="2024" name="bioRxiv">
        <title>A reference genome for Trichogramma kaykai: A tiny desert-dwelling parasitoid wasp with competing sex-ratio distorters.</title>
        <authorList>
            <person name="Culotta J."/>
            <person name="Lindsey A.R."/>
        </authorList>
    </citation>
    <scope>NUCLEOTIDE SEQUENCE [LARGE SCALE GENOMIC DNA]</scope>
    <source>
        <strain evidence="1 2">KSX58</strain>
    </source>
</reference>
<gene>
    <name evidence="1" type="ORF">TKK_016204</name>
</gene>